<dbReference type="AlphaFoldDB" id="A0A542EHA3"/>
<feature type="region of interest" description="Disordered" evidence="1">
    <location>
        <begin position="1"/>
        <end position="50"/>
    </location>
</feature>
<evidence type="ECO:0000256" key="1">
    <source>
        <dbReference type="SAM" id="MobiDB-lite"/>
    </source>
</evidence>
<name>A0A542EHA3_9MICO</name>
<gene>
    <name evidence="2" type="ORF">FB459_2218</name>
</gene>
<comment type="caution">
    <text evidence="2">The sequence shown here is derived from an EMBL/GenBank/DDBJ whole genome shotgun (WGS) entry which is preliminary data.</text>
</comment>
<dbReference type="EMBL" id="VFMO01000001">
    <property type="protein sequence ID" value="TQJ14717.1"/>
    <property type="molecule type" value="Genomic_DNA"/>
</dbReference>
<keyword evidence="3" id="KW-1185">Reference proteome</keyword>
<organism evidence="2 3">
    <name type="scientific">Yimella lutea</name>
    <dbReference type="NCBI Taxonomy" id="587872"/>
    <lineage>
        <taxon>Bacteria</taxon>
        <taxon>Bacillati</taxon>
        <taxon>Actinomycetota</taxon>
        <taxon>Actinomycetes</taxon>
        <taxon>Micrococcales</taxon>
        <taxon>Dermacoccaceae</taxon>
        <taxon>Yimella</taxon>
    </lineage>
</organism>
<sequence length="79" mass="9023">MSIRTHAPRSGQPPQRTTSRAIDRARHDDGRFAPEVKSESSADLDYGQPMLDDSWSDDNYDYNATLPRWPFVNPKDAPF</sequence>
<feature type="compositionally biased region" description="Basic and acidic residues" evidence="1">
    <location>
        <begin position="21"/>
        <end position="40"/>
    </location>
</feature>
<evidence type="ECO:0000313" key="2">
    <source>
        <dbReference type="EMBL" id="TQJ14717.1"/>
    </source>
</evidence>
<accession>A0A542EHA3</accession>
<protein>
    <submittedName>
        <fullName evidence="2">Uncharacterized protein</fullName>
    </submittedName>
</protein>
<reference evidence="2 3" key="1">
    <citation type="submission" date="2019-06" db="EMBL/GenBank/DDBJ databases">
        <title>Sequencing the genomes of 1000 actinobacteria strains.</title>
        <authorList>
            <person name="Klenk H.-P."/>
        </authorList>
    </citation>
    <scope>NUCLEOTIDE SEQUENCE [LARGE SCALE GENOMIC DNA]</scope>
    <source>
        <strain evidence="2 3">DSM 19828</strain>
    </source>
</reference>
<dbReference type="RefSeq" id="WP_141928490.1">
    <property type="nucleotide sequence ID" value="NZ_BAABCI010000024.1"/>
</dbReference>
<evidence type="ECO:0000313" key="3">
    <source>
        <dbReference type="Proteomes" id="UP000320806"/>
    </source>
</evidence>
<proteinExistence type="predicted"/>
<dbReference type="Proteomes" id="UP000320806">
    <property type="component" value="Unassembled WGS sequence"/>
</dbReference>